<feature type="compositionally biased region" description="Low complexity" evidence="1">
    <location>
        <begin position="258"/>
        <end position="281"/>
    </location>
</feature>
<dbReference type="EMBL" id="OU899034">
    <property type="protein sequence ID" value="CAH1707580.1"/>
    <property type="molecule type" value="Genomic_DNA"/>
</dbReference>
<keyword evidence="4" id="KW-1185">Reference proteome</keyword>
<name>A0A9P0NB75_APHGO</name>
<dbReference type="Proteomes" id="UP001154329">
    <property type="component" value="Chromosome 1"/>
</dbReference>
<feature type="region of interest" description="Disordered" evidence="1">
    <location>
        <begin position="227"/>
        <end position="380"/>
    </location>
</feature>
<accession>A0A9P0NB75</accession>
<evidence type="ECO:0000313" key="3">
    <source>
        <dbReference type="EMBL" id="CAH1707580.1"/>
    </source>
</evidence>
<organism evidence="3 4">
    <name type="scientific">Aphis gossypii</name>
    <name type="common">Cotton aphid</name>
    <dbReference type="NCBI Taxonomy" id="80765"/>
    <lineage>
        <taxon>Eukaryota</taxon>
        <taxon>Metazoa</taxon>
        <taxon>Ecdysozoa</taxon>
        <taxon>Arthropoda</taxon>
        <taxon>Hexapoda</taxon>
        <taxon>Insecta</taxon>
        <taxon>Pterygota</taxon>
        <taxon>Neoptera</taxon>
        <taxon>Paraneoptera</taxon>
        <taxon>Hemiptera</taxon>
        <taxon>Sternorrhyncha</taxon>
        <taxon>Aphidomorpha</taxon>
        <taxon>Aphidoidea</taxon>
        <taxon>Aphididae</taxon>
        <taxon>Aphidini</taxon>
        <taxon>Aphis</taxon>
        <taxon>Aphis</taxon>
    </lineage>
</organism>
<feature type="region of interest" description="Disordered" evidence="1">
    <location>
        <begin position="173"/>
        <end position="196"/>
    </location>
</feature>
<proteinExistence type="predicted"/>
<dbReference type="OrthoDB" id="6615478at2759"/>
<feature type="compositionally biased region" description="Acidic residues" evidence="1">
    <location>
        <begin position="296"/>
        <end position="311"/>
    </location>
</feature>
<keyword evidence="2" id="KW-0732">Signal</keyword>
<feature type="compositionally biased region" description="Polar residues" evidence="1">
    <location>
        <begin position="320"/>
        <end position="330"/>
    </location>
</feature>
<evidence type="ECO:0000313" key="4">
    <source>
        <dbReference type="Proteomes" id="UP001154329"/>
    </source>
</evidence>
<evidence type="ECO:0000256" key="2">
    <source>
        <dbReference type="SAM" id="SignalP"/>
    </source>
</evidence>
<gene>
    <name evidence="3" type="ORF">APHIGO_LOCUS64</name>
</gene>
<feature type="signal peptide" evidence="2">
    <location>
        <begin position="1"/>
        <end position="22"/>
    </location>
</feature>
<feature type="compositionally biased region" description="Polar residues" evidence="1">
    <location>
        <begin position="173"/>
        <end position="185"/>
    </location>
</feature>
<feature type="compositionally biased region" description="Polar residues" evidence="1">
    <location>
        <begin position="244"/>
        <end position="256"/>
    </location>
</feature>
<protein>
    <submittedName>
        <fullName evidence="3">Uncharacterized protein</fullName>
    </submittedName>
</protein>
<dbReference type="AlphaFoldDB" id="A0A9P0NB75"/>
<evidence type="ECO:0000256" key="1">
    <source>
        <dbReference type="SAM" id="MobiDB-lite"/>
    </source>
</evidence>
<reference evidence="3" key="2">
    <citation type="submission" date="2022-10" db="EMBL/GenBank/DDBJ databases">
        <authorList>
            <consortium name="ENA_rothamsted_submissions"/>
            <consortium name="culmorum"/>
            <person name="King R."/>
        </authorList>
    </citation>
    <scope>NUCLEOTIDE SEQUENCE</scope>
</reference>
<feature type="compositionally biased region" description="Low complexity" evidence="1">
    <location>
        <begin position="350"/>
        <end position="360"/>
    </location>
</feature>
<sequence>MQSFLFKTICCILIINATFCSGCYRSICKARCYFKNNGFDFGYCEEGICKCAPPVIYVFDGIGRDLSDEYIDNSLDNNDVIQNLIQKSSTSASNISDKNKIWKDILGKIIYKNPFIKEETLKDLKAKIFNDLSHLNNFSIDLQNSLETVLDEMKKKMPSVSKECNDILNLLPQQQKKNDAENLNSEGGPMINEAQNPPLLQATMPSSQAAQAPPQIVPSPLATPKKVNKLSESLPRSVVPNRNGIANTLPSTTKTGANPDNQKSSNPNSKSPQSKSKTNQNTNEQDKLNSEILLEVSEETVEYEDSEEQTDENIKKNNSEKPQTPDNNKTGGKLPPVKKEHSDNDDSYEYESGSGSGSYETVEEKDEPVAAYAAVGTSNK</sequence>
<feature type="chain" id="PRO_5040109181" evidence="2">
    <location>
        <begin position="23"/>
        <end position="380"/>
    </location>
</feature>
<reference evidence="3" key="1">
    <citation type="submission" date="2022-02" db="EMBL/GenBank/DDBJ databases">
        <authorList>
            <person name="King R."/>
        </authorList>
    </citation>
    <scope>NUCLEOTIDE SEQUENCE</scope>
</reference>